<dbReference type="SMART" id="SM00385">
    <property type="entry name" value="CYCLIN"/>
    <property type="match status" value="1"/>
</dbReference>
<comment type="similarity">
    <text evidence="1 5">Belongs to the cyclin family.</text>
</comment>
<dbReference type="OrthoDB" id="5590282at2759"/>
<dbReference type="Pfam" id="PF00134">
    <property type="entry name" value="Cyclin_N"/>
    <property type="match status" value="1"/>
</dbReference>
<name>A0A1E4U1Y2_PACTA</name>
<dbReference type="InterPro" id="IPR046965">
    <property type="entry name" value="Cyclin_A/B-like"/>
</dbReference>
<dbReference type="GO" id="GO:0044772">
    <property type="term" value="P:mitotic cell cycle phase transition"/>
    <property type="evidence" value="ECO:0007669"/>
    <property type="project" value="InterPro"/>
</dbReference>
<protein>
    <recommendedName>
        <fullName evidence="6">Cyclin-like domain-containing protein</fullName>
    </recommendedName>
</protein>
<sequence length="199" mass="23335">MLEALETRTNKLLIQEYENEINGYYLTLEISSEVNPKMIDSQPEIQWYMRPFLLDFIIEMHSSFKLKPQTLFLCINIIDRYCAKRIVFKQHYQLIGCTALWLAAKYEDKKSRVPTIRELAIMCRHVYDDNMFKEMEMHMLSTLDWSLGHNSLEDCLQLAIKSSVGRYLCELSLFERSFLLYPTSIVAITAHLIACSMLG</sequence>
<dbReference type="InterPro" id="IPR048258">
    <property type="entry name" value="Cyclins_cyclin-box"/>
</dbReference>
<dbReference type="Pfam" id="PF02984">
    <property type="entry name" value="Cyclin_C"/>
    <property type="match status" value="1"/>
</dbReference>
<dbReference type="PANTHER" id="PTHR10177">
    <property type="entry name" value="CYCLINS"/>
    <property type="match status" value="1"/>
</dbReference>
<accession>A0A1E4U1Y2</accession>
<dbReference type="STRING" id="669874.A0A1E4U1Y2"/>
<dbReference type="GO" id="GO:0051301">
    <property type="term" value="P:cell division"/>
    <property type="evidence" value="ECO:0007669"/>
    <property type="project" value="UniProtKB-KW"/>
</dbReference>
<feature type="domain" description="Cyclin-like" evidence="6">
    <location>
        <begin position="55"/>
        <end position="141"/>
    </location>
</feature>
<evidence type="ECO:0000313" key="7">
    <source>
        <dbReference type="EMBL" id="ODV98010.1"/>
    </source>
</evidence>
<dbReference type="EMBL" id="KV454011">
    <property type="protein sequence ID" value="ODV98010.1"/>
    <property type="molecule type" value="Genomic_DNA"/>
</dbReference>
<dbReference type="InterPro" id="IPR006671">
    <property type="entry name" value="Cyclin_N"/>
</dbReference>
<gene>
    <name evidence="7" type="ORF">PACTADRAFT_185635</name>
</gene>
<dbReference type="GO" id="GO:0051726">
    <property type="term" value="P:regulation of cell cycle"/>
    <property type="evidence" value="ECO:0007669"/>
    <property type="project" value="UniProtKB-ARBA"/>
</dbReference>
<keyword evidence="2" id="KW-0132">Cell division</keyword>
<keyword evidence="3 5" id="KW-0195">Cyclin</keyword>
<dbReference type="InterPro" id="IPR036915">
    <property type="entry name" value="Cyclin-like_sf"/>
</dbReference>
<evidence type="ECO:0000256" key="2">
    <source>
        <dbReference type="ARBA" id="ARBA00022618"/>
    </source>
</evidence>
<dbReference type="GO" id="GO:0044843">
    <property type="term" value="P:cell cycle G1/S phase transition"/>
    <property type="evidence" value="ECO:0007669"/>
    <property type="project" value="UniProtKB-ARBA"/>
</dbReference>
<evidence type="ECO:0000256" key="1">
    <source>
        <dbReference type="ARBA" id="ARBA00008742"/>
    </source>
</evidence>
<feature type="non-terminal residue" evidence="7">
    <location>
        <position position="199"/>
    </location>
</feature>
<dbReference type="GO" id="GO:0016538">
    <property type="term" value="F:cyclin-dependent protein serine/threonine kinase regulator activity"/>
    <property type="evidence" value="ECO:0007669"/>
    <property type="project" value="InterPro"/>
</dbReference>
<dbReference type="SUPFAM" id="SSF47954">
    <property type="entry name" value="Cyclin-like"/>
    <property type="match status" value="2"/>
</dbReference>
<evidence type="ECO:0000256" key="5">
    <source>
        <dbReference type="RuleBase" id="RU000383"/>
    </source>
</evidence>
<keyword evidence="8" id="KW-1185">Reference proteome</keyword>
<dbReference type="PROSITE" id="PS00292">
    <property type="entry name" value="CYCLINS"/>
    <property type="match status" value="1"/>
</dbReference>
<evidence type="ECO:0000256" key="4">
    <source>
        <dbReference type="ARBA" id="ARBA00023306"/>
    </source>
</evidence>
<evidence type="ECO:0000259" key="6">
    <source>
        <dbReference type="SMART" id="SM00385"/>
    </source>
</evidence>
<dbReference type="CDD" id="cd20559">
    <property type="entry name" value="CYCLIN_ScCLN_like"/>
    <property type="match status" value="1"/>
</dbReference>
<keyword evidence="4" id="KW-0131">Cell cycle</keyword>
<evidence type="ECO:0000256" key="3">
    <source>
        <dbReference type="ARBA" id="ARBA00023127"/>
    </source>
</evidence>
<dbReference type="Gene3D" id="1.10.472.10">
    <property type="entry name" value="Cyclin-like"/>
    <property type="match status" value="2"/>
</dbReference>
<dbReference type="FunFam" id="1.10.472.10:FF:000010">
    <property type="entry name" value="G1/S-specific cyclin Cln1"/>
    <property type="match status" value="1"/>
</dbReference>
<organism evidence="7 8">
    <name type="scientific">Pachysolen tannophilus NRRL Y-2460</name>
    <dbReference type="NCBI Taxonomy" id="669874"/>
    <lineage>
        <taxon>Eukaryota</taxon>
        <taxon>Fungi</taxon>
        <taxon>Dikarya</taxon>
        <taxon>Ascomycota</taxon>
        <taxon>Saccharomycotina</taxon>
        <taxon>Pichiomycetes</taxon>
        <taxon>Pachysolenaceae</taxon>
        <taxon>Pachysolen</taxon>
    </lineage>
</organism>
<dbReference type="InterPro" id="IPR039361">
    <property type="entry name" value="Cyclin"/>
</dbReference>
<evidence type="ECO:0000313" key="8">
    <source>
        <dbReference type="Proteomes" id="UP000094236"/>
    </source>
</evidence>
<dbReference type="InterPro" id="IPR013763">
    <property type="entry name" value="Cyclin-like_dom"/>
</dbReference>
<proteinExistence type="inferred from homology"/>
<dbReference type="AlphaFoldDB" id="A0A1E4U1Y2"/>
<dbReference type="InterPro" id="IPR004367">
    <property type="entry name" value="Cyclin_C-dom"/>
</dbReference>
<dbReference type="PIRSF" id="PIRSF001771">
    <property type="entry name" value="Cyclin_A_B_D_E"/>
    <property type="match status" value="1"/>
</dbReference>
<dbReference type="Proteomes" id="UP000094236">
    <property type="component" value="Unassembled WGS sequence"/>
</dbReference>
<reference evidence="8" key="1">
    <citation type="submission" date="2016-05" db="EMBL/GenBank/DDBJ databases">
        <title>Comparative genomics of biotechnologically important yeasts.</title>
        <authorList>
            <consortium name="DOE Joint Genome Institute"/>
            <person name="Riley R."/>
            <person name="Haridas S."/>
            <person name="Wolfe K.H."/>
            <person name="Lopes M.R."/>
            <person name="Hittinger C.T."/>
            <person name="Goker M."/>
            <person name="Salamov A."/>
            <person name="Wisecaver J."/>
            <person name="Long T.M."/>
            <person name="Aerts A.L."/>
            <person name="Barry K."/>
            <person name="Choi C."/>
            <person name="Clum A."/>
            <person name="Coughlan A.Y."/>
            <person name="Deshpande S."/>
            <person name="Douglass A.P."/>
            <person name="Hanson S.J."/>
            <person name="Klenk H.-P."/>
            <person name="Labutti K."/>
            <person name="Lapidus A."/>
            <person name="Lindquist E."/>
            <person name="Lipzen A."/>
            <person name="Meier-Kolthoff J.P."/>
            <person name="Ohm R.A."/>
            <person name="Otillar R.P."/>
            <person name="Pangilinan J."/>
            <person name="Peng Y."/>
            <person name="Rokas A."/>
            <person name="Rosa C.A."/>
            <person name="Scheuner C."/>
            <person name="Sibirny A.A."/>
            <person name="Slot J.C."/>
            <person name="Stielow J.B."/>
            <person name="Sun H."/>
            <person name="Kurtzman C.P."/>
            <person name="Blackwell M."/>
            <person name="Grigoriev I.V."/>
            <person name="Jeffries T.W."/>
        </authorList>
    </citation>
    <scope>NUCLEOTIDE SEQUENCE [LARGE SCALE GENOMIC DNA]</scope>
    <source>
        <strain evidence="8">NRRL Y-2460</strain>
    </source>
</reference>